<dbReference type="Gene3D" id="1.20.58.1690">
    <property type="match status" value="1"/>
</dbReference>
<dbReference type="EMBL" id="AP019831">
    <property type="protein sequence ID" value="BBM44950.1"/>
    <property type="molecule type" value="Genomic_DNA"/>
</dbReference>
<accession>A0A510K008</accession>
<dbReference type="InterPro" id="IPR025582">
    <property type="entry name" value="YARHG_dom"/>
</dbReference>
<evidence type="ECO:0000313" key="4">
    <source>
        <dbReference type="Proteomes" id="UP000422644"/>
    </source>
</evidence>
<dbReference type="RefSeq" id="WP_026749149.1">
    <property type="nucleotide sequence ID" value="NZ_AP019831.1"/>
</dbReference>
<feature type="domain" description="YARHG" evidence="2">
    <location>
        <begin position="161"/>
        <end position="251"/>
    </location>
</feature>
<evidence type="ECO:0000313" key="3">
    <source>
        <dbReference type="EMBL" id="BBM44950.1"/>
    </source>
</evidence>
<feature type="compositionally biased region" description="Low complexity" evidence="1">
    <location>
        <begin position="139"/>
        <end position="162"/>
    </location>
</feature>
<dbReference type="OrthoDB" id="81830at2"/>
<dbReference type="SMART" id="SM01324">
    <property type="entry name" value="YARHG"/>
    <property type="match status" value="1"/>
</dbReference>
<protein>
    <recommendedName>
        <fullName evidence="2">YARHG domain-containing protein</fullName>
    </recommendedName>
</protein>
<gene>
    <name evidence="3" type="ORF">JMUB3870_1068</name>
</gene>
<name>A0A510K008_9FUSO</name>
<sequence length="253" mass="28708">MKTIFFIFTVLLILTGCGTQSETQNEKKSLGLSENELSEYTNRLRNFLKTNKDQVNQQDLLNEDGTPKITCSQKDVLLEALLTSPDAVTNGNSIPLIAGMLYAQQLKIINEAACYNSDGTITAPKKETDTTEQATSNPSEYENQNTSENSTSISSTNKNTNDLDLEDLNNLKHEVMDNGNESAFNKYSKYQLKILRNMMFAERGFAFKKGGEMRTYFENKSWYSPTIEDQSEIQLNDYDKEFVLKLKKYEGID</sequence>
<evidence type="ECO:0000259" key="2">
    <source>
        <dbReference type="SMART" id="SM01324"/>
    </source>
</evidence>
<feature type="region of interest" description="Disordered" evidence="1">
    <location>
        <begin position="120"/>
        <end position="164"/>
    </location>
</feature>
<dbReference type="Pfam" id="PF13308">
    <property type="entry name" value="YARHG"/>
    <property type="match status" value="1"/>
</dbReference>
<proteinExistence type="predicted"/>
<dbReference type="InterPro" id="IPR038434">
    <property type="entry name" value="YARHG_sf"/>
</dbReference>
<dbReference type="AlphaFoldDB" id="A0A510K008"/>
<dbReference type="PROSITE" id="PS51257">
    <property type="entry name" value="PROKAR_LIPOPROTEIN"/>
    <property type="match status" value="1"/>
</dbReference>
<reference evidence="3 4" key="1">
    <citation type="submission" date="2019-07" db="EMBL/GenBank/DDBJ databases">
        <title>Complete Genome Sequence of Leptotrichia trevisanii Strain JMUB3870.</title>
        <authorList>
            <person name="Watanabe S."/>
            <person name="Cui L."/>
        </authorList>
    </citation>
    <scope>NUCLEOTIDE SEQUENCE [LARGE SCALE GENOMIC DNA]</scope>
    <source>
        <strain evidence="3 4">JMUB3870</strain>
    </source>
</reference>
<keyword evidence="4" id="KW-1185">Reference proteome</keyword>
<organism evidence="3 4">
    <name type="scientific">Leptotrichia trevisanii</name>
    <dbReference type="NCBI Taxonomy" id="109328"/>
    <lineage>
        <taxon>Bacteria</taxon>
        <taxon>Fusobacteriati</taxon>
        <taxon>Fusobacteriota</taxon>
        <taxon>Fusobacteriia</taxon>
        <taxon>Fusobacteriales</taxon>
        <taxon>Leptotrichiaceae</taxon>
        <taxon>Leptotrichia</taxon>
    </lineage>
</organism>
<dbReference type="Proteomes" id="UP000422644">
    <property type="component" value="Chromosome"/>
</dbReference>
<evidence type="ECO:0000256" key="1">
    <source>
        <dbReference type="SAM" id="MobiDB-lite"/>
    </source>
</evidence>